<dbReference type="Pfam" id="PF07120">
    <property type="entry name" value="DUF1376"/>
    <property type="match status" value="1"/>
</dbReference>
<gene>
    <name evidence="2" type="ORF">GALL_118100</name>
</gene>
<dbReference type="EMBL" id="MLJW01000046">
    <property type="protein sequence ID" value="OIR06013.1"/>
    <property type="molecule type" value="Genomic_DNA"/>
</dbReference>
<feature type="region of interest" description="Disordered" evidence="1">
    <location>
        <begin position="142"/>
        <end position="211"/>
    </location>
</feature>
<evidence type="ECO:0000313" key="2">
    <source>
        <dbReference type="EMBL" id="OIR06013.1"/>
    </source>
</evidence>
<comment type="caution">
    <text evidence="2">The sequence shown here is derived from an EMBL/GenBank/DDBJ whole genome shotgun (WGS) entry which is preliminary data.</text>
</comment>
<accession>A0A1J5SPN4</accession>
<feature type="compositionally biased region" description="Polar residues" evidence="1">
    <location>
        <begin position="231"/>
        <end position="246"/>
    </location>
</feature>
<feature type="region of interest" description="Disordered" evidence="1">
    <location>
        <begin position="330"/>
        <end position="357"/>
    </location>
</feature>
<evidence type="ECO:0008006" key="3">
    <source>
        <dbReference type="Google" id="ProtNLM"/>
    </source>
</evidence>
<dbReference type="InterPro" id="IPR010781">
    <property type="entry name" value="DUF1376"/>
</dbReference>
<evidence type="ECO:0000256" key="1">
    <source>
        <dbReference type="SAM" id="MobiDB-lite"/>
    </source>
</evidence>
<feature type="region of interest" description="Disordered" evidence="1">
    <location>
        <begin position="231"/>
        <end position="260"/>
    </location>
</feature>
<name>A0A1J5SPN4_9ZZZZ</name>
<organism evidence="2">
    <name type="scientific">mine drainage metagenome</name>
    <dbReference type="NCBI Taxonomy" id="410659"/>
    <lineage>
        <taxon>unclassified sequences</taxon>
        <taxon>metagenomes</taxon>
        <taxon>ecological metagenomes</taxon>
    </lineage>
</organism>
<dbReference type="AlphaFoldDB" id="A0A1J5SPN4"/>
<proteinExistence type="predicted"/>
<protein>
    <recommendedName>
        <fullName evidence="3">DUF1376 domain-containing protein</fullName>
    </recommendedName>
</protein>
<feature type="compositionally biased region" description="Polar residues" evidence="1">
    <location>
        <begin position="148"/>
        <end position="189"/>
    </location>
</feature>
<reference evidence="2" key="1">
    <citation type="submission" date="2016-10" db="EMBL/GenBank/DDBJ databases">
        <title>Sequence of Gallionella enrichment culture.</title>
        <authorList>
            <person name="Poehlein A."/>
            <person name="Muehling M."/>
            <person name="Daniel R."/>
        </authorList>
    </citation>
    <scope>NUCLEOTIDE SEQUENCE</scope>
</reference>
<sequence length="357" mass="39207">MTTDTQPESLPRPLTPKDCELRDFPFMALDVDRLRNSDFASHASGDEFRAAILLWCASWHQIPAASLPDDDVVLAKLAGYGFVVNEWMKLKTGALRGFIKCSDGRLYHPVVAEKANEAWISKQAYRKKLEFDRQRKAAKAAQADLNFSDGNTEVSDGNSHQASHDFPQSNSFGISDNSAGITKSTNSAGNLDISDGETHHSGGTNNVSNGIPAENALKVTVDSDSYIKPTLSTVGSAPVNSSTSIPSPEKPIPLSRRKQPGVPIPENFTISDRVRKWAQEHGHDRLEERFDFFLTRCRSKGYLYVDWDAAFEVAVRDDWGDFNRTGGVGKRGVSKNHSKPARSVVRPVGGFGQSGRI</sequence>